<feature type="compositionally biased region" description="Polar residues" evidence="2">
    <location>
        <begin position="1"/>
        <end position="13"/>
    </location>
</feature>
<comment type="caution">
    <text evidence="4">The sequence shown here is derived from an EMBL/GenBank/DDBJ whole genome shotgun (WGS) entry which is preliminary data.</text>
</comment>
<dbReference type="Proteomes" id="UP001596492">
    <property type="component" value="Unassembled WGS sequence"/>
</dbReference>
<feature type="domain" description="Heparinase II/III-like C-terminal" evidence="3">
    <location>
        <begin position="351"/>
        <end position="586"/>
    </location>
</feature>
<accession>A0ABW2IMT9</accession>
<dbReference type="InterPro" id="IPR012480">
    <property type="entry name" value="Hepar_II_III_C"/>
</dbReference>
<proteinExistence type="predicted"/>
<feature type="compositionally biased region" description="Polar residues" evidence="2">
    <location>
        <begin position="21"/>
        <end position="33"/>
    </location>
</feature>
<keyword evidence="5" id="KW-1185">Reference proteome</keyword>
<dbReference type="Pfam" id="PF07940">
    <property type="entry name" value="Hepar_II_III_C"/>
    <property type="match status" value="1"/>
</dbReference>
<dbReference type="InterPro" id="IPR008929">
    <property type="entry name" value="Chondroitin_lyas"/>
</dbReference>
<evidence type="ECO:0000313" key="5">
    <source>
        <dbReference type="Proteomes" id="UP001596492"/>
    </source>
</evidence>
<dbReference type="Gene3D" id="2.70.98.70">
    <property type="match status" value="1"/>
</dbReference>
<name>A0ABW2IMT9_9PROT</name>
<protein>
    <submittedName>
        <fullName evidence="4">Heparinase II/III family protein</fullName>
    </submittedName>
</protein>
<evidence type="ECO:0000313" key="4">
    <source>
        <dbReference type="EMBL" id="MFC7292461.1"/>
    </source>
</evidence>
<feature type="region of interest" description="Disordered" evidence="2">
    <location>
        <begin position="1"/>
        <end position="37"/>
    </location>
</feature>
<dbReference type="Gene3D" id="1.50.10.100">
    <property type="entry name" value="Chondroitin AC/alginate lyase"/>
    <property type="match status" value="1"/>
</dbReference>
<comment type="subcellular location">
    <subcellularLocation>
        <location evidence="1">Cell envelope</location>
    </subcellularLocation>
</comment>
<evidence type="ECO:0000256" key="1">
    <source>
        <dbReference type="ARBA" id="ARBA00004196"/>
    </source>
</evidence>
<evidence type="ECO:0000256" key="2">
    <source>
        <dbReference type="SAM" id="MobiDB-lite"/>
    </source>
</evidence>
<sequence>MSPEDTNSDTPQPDSAHEVSIAQTDGEQSNDTPSELEPLAIPSQYADMRDGAEWTEFSGKDGLPLKSNTVYRMRLNTPSFNALLGSPKTGHPARERRGRNILEGQWRFGLDKLDVPQSRAPWGPPFPSVHFGDRIHRFQWLRDLLANGEEGEKRARSLTVSWVKAFGKWDDNAWRVNVTADRVINWFSAAPIIISPVSGETKASILECLARQVRHIFLSYENVSSLRGRFRCALALTIAGVCLPDAEEYLETGLQNLEKEVDIQLLKDGGHVTRSPSRLAEMLIDLNIAEDLLLRMGKEAPAFLSKAQMRMQNMLKFLQTADGGFIVANSSSDGWDGLAKAALAPFGEGGGKFAFAQQTGFHRIQAGSLALYMDTGASESGKHTELSSASCLSIHVMDGPHRIITSMGAHPDLDPVWTFAARQTAASSTLELDGLNSARFEKSEQTGLHELIGPPLVSAKRLEEGDQYLIEGQHSGWRQSHGLVHRRRLYVSKDGLRITGEDSVYRPLAETNPPPEDYIPCALRFQLHPNIGVEQGNSDKTVFLTVAQTDIVWKLRSELPIIVEQTAYTAGGARRAAGQLIVYSKVNPIGDGTTLPNKLRWALSRIVEK</sequence>
<organism evidence="4 5">
    <name type="scientific">Hirschia litorea</name>
    <dbReference type="NCBI Taxonomy" id="1199156"/>
    <lineage>
        <taxon>Bacteria</taxon>
        <taxon>Pseudomonadati</taxon>
        <taxon>Pseudomonadota</taxon>
        <taxon>Alphaproteobacteria</taxon>
        <taxon>Hyphomonadales</taxon>
        <taxon>Hyphomonadaceae</taxon>
        <taxon>Hirschia</taxon>
    </lineage>
</organism>
<gene>
    <name evidence="4" type="ORF">ACFQS8_12595</name>
</gene>
<dbReference type="EMBL" id="JBHTBR010000005">
    <property type="protein sequence ID" value="MFC7292461.1"/>
    <property type="molecule type" value="Genomic_DNA"/>
</dbReference>
<evidence type="ECO:0000259" key="3">
    <source>
        <dbReference type="Pfam" id="PF07940"/>
    </source>
</evidence>
<dbReference type="RefSeq" id="WP_382167904.1">
    <property type="nucleotide sequence ID" value="NZ_JBHTBR010000005.1"/>
</dbReference>
<reference evidence="5" key="1">
    <citation type="journal article" date="2019" name="Int. J. Syst. Evol. Microbiol.">
        <title>The Global Catalogue of Microorganisms (GCM) 10K type strain sequencing project: providing services to taxonomists for standard genome sequencing and annotation.</title>
        <authorList>
            <consortium name="The Broad Institute Genomics Platform"/>
            <consortium name="The Broad Institute Genome Sequencing Center for Infectious Disease"/>
            <person name="Wu L."/>
            <person name="Ma J."/>
        </authorList>
    </citation>
    <scope>NUCLEOTIDE SEQUENCE [LARGE SCALE GENOMIC DNA]</scope>
    <source>
        <strain evidence="5">CCUG 51308</strain>
    </source>
</reference>